<evidence type="ECO:0000256" key="2">
    <source>
        <dbReference type="ARBA" id="ARBA00022737"/>
    </source>
</evidence>
<keyword evidence="1 3" id="KW-0853">WD repeat</keyword>
<sequence length="410" mass="45701">GFYRSPALSVILSGVLSIADRLLLAIESRSSSLISHPDLLSQLVLLLLFLVTQSVISNGFLCLLSDFELSCWFFGEMDLMEKKLELVELHKLEGHTDRVWNVSWNPVGTLPFLLLAVAITLYASGNRALSLSLLTVLEETHTRTVRSCAWSPSGKLLATASFDGTTAIWQNLGDEFECISTLEEHENEVKSVSWNAAGSYLATCSRDKSVWIWEVLGGGNEYDCAAVLNGHTQDVKMVQWHPTMDVLFSCSYDNTIKVWWSEDDDGDYQCVQTLDESNNGHSSTVWAISFNAAGDKMVTCSDDLTLKIWETDIAMMHSGEGYASWTHLCTYSAHWSRDNIIASGAGDDAIRLFVDSNNDSKEKAHDMDVNSVQWSPGVSSMFQMKRRTGYLPQPVMMGWSRFGSLQLNRD</sequence>
<dbReference type="PANTHER" id="PTHR19920:SF0">
    <property type="entry name" value="CYTOSOLIC IRON-SULFUR PROTEIN ASSEMBLY PROTEIN CIAO1-RELATED"/>
    <property type="match status" value="1"/>
</dbReference>
<keyword evidence="2" id="KW-0677">Repeat</keyword>
<evidence type="ECO:0008006" key="7">
    <source>
        <dbReference type="Google" id="ProtNLM"/>
    </source>
</evidence>
<name>A0ABQ7Y290_BRANA</name>
<gene>
    <name evidence="5" type="ORF">HID58_079508</name>
</gene>
<protein>
    <recommendedName>
        <fullName evidence="7">Cytosolic iron-sulfur protein assembly protein CIAO1 homolog</fullName>
    </recommendedName>
</protein>
<proteinExistence type="inferred from homology"/>
<dbReference type="SMART" id="SM00320">
    <property type="entry name" value="WD40"/>
    <property type="match status" value="6"/>
</dbReference>
<dbReference type="InterPro" id="IPR028608">
    <property type="entry name" value="CIAO1/Cia1"/>
</dbReference>
<dbReference type="Gene3D" id="2.130.10.10">
    <property type="entry name" value="YVTN repeat-like/Quinoprotein amine dehydrogenase"/>
    <property type="match status" value="1"/>
</dbReference>
<dbReference type="InterPro" id="IPR015943">
    <property type="entry name" value="WD40/YVTN_repeat-like_dom_sf"/>
</dbReference>
<dbReference type="PROSITE" id="PS50082">
    <property type="entry name" value="WD_REPEATS_2"/>
    <property type="match status" value="4"/>
</dbReference>
<dbReference type="HAMAP" id="MF_03037">
    <property type="entry name" value="ciao1"/>
    <property type="match status" value="1"/>
</dbReference>
<keyword evidence="6" id="KW-1185">Reference proteome</keyword>
<dbReference type="Proteomes" id="UP000824890">
    <property type="component" value="Unassembled WGS sequence"/>
</dbReference>
<feature type="repeat" description="WD" evidence="3">
    <location>
        <begin position="228"/>
        <end position="259"/>
    </location>
</feature>
<organism evidence="5 6">
    <name type="scientific">Brassica napus</name>
    <name type="common">Rape</name>
    <dbReference type="NCBI Taxonomy" id="3708"/>
    <lineage>
        <taxon>Eukaryota</taxon>
        <taxon>Viridiplantae</taxon>
        <taxon>Streptophyta</taxon>
        <taxon>Embryophyta</taxon>
        <taxon>Tracheophyta</taxon>
        <taxon>Spermatophyta</taxon>
        <taxon>Magnoliopsida</taxon>
        <taxon>eudicotyledons</taxon>
        <taxon>Gunneridae</taxon>
        <taxon>Pentapetalae</taxon>
        <taxon>rosids</taxon>
        <taxon>malvids</taxon>
        <taxon>Brassicales</taxon>
        <taxon>Brassicaceae</taxon>
        <taxon>Brassiceae</taxon>
        <taxon>Brassica</taxon>
    </lineage>
</organism>
<feature type="transmembrane region" description="Helical" evidence="4">
    <location>
        <begin position="6"/>
        <end position="24"/>
    </location>
</feature>
<feature type="repeat" description="WD" evidence="3">
    <location>
        <begin position="138"/>
        <end position="170"/>
    </location>
</feature>
<feature type="transmembrane region" description="Helical" evidence="4">
    <location>
        <begin position="104"/>
        <end position="123"/>
    </location>
</feature>
<keyword evidence="4" id="KW-1133">Transmembrane helix</keyword>
<dbReference type="InterPro" id="IPR019775">
    <property type="entry name" value="WD40_repeat_CS"/>
</dbReference>
<feature type="repeat" description="WD" evidence="3">
    <location>
        <begin position="182"/>
        <end position="215"/>
    </location>
</feature>
<evidence type="ECO:0000313" key="5">
    <source>
        <dbReference type="EMBL" id="KAH0862297.1"/>
    </source>
</evidence>
<dbReference type="SUPFAM" id="SSF50978">
    <property type="entry name" value="WD40 repeat-like"/>
    <property type="match status" value="1"/>
</dbReference>
<accession>A0ABQ7Y290</accession>
<keyword evidence="4" id="KW-0812">Transmembrane</keyword>
<dbReference type="PROSITE" id="PS50294">
    <property type="entry name" value="WD_REPEATS_REGION"/>
    <property type="match status" value="4"/>
</dbReference>
<dbReference type="Pfam" id="PF00400">
    <property type="entry name" value="WD40"/>
    <property type="match status" value="5"/>
</dbReference>
<evidence type="ECO:0000256" key="4">
    <source>
        <dbReference type="SAM" id="Phobius"/>
    </source>
</evidence>
<dbReference type="EMBL" id="JAGKQM010000018">
    <property type="protein sequence ID" value="KAH0862297.1"/>
    <property type="molecule type" value="Genomic_DNA"/>
</dbReference>
<dbReference type="PANTHER" id="PTHR19920">
    <property type="entry name" value="WD40 PROTEIN CIAO1"/>
    <property type="match status" value="1"/>
</dbReference>
<dbReference type="InterPro" id="IPR036322">
    <property type="entry name" value="WD40_repeat_dom_sf"/>
</dbReference>
<dbReference type="CDD" id="cd00200">
    <property type="entry name" value="WD40"/>
    <property type="match status" value="1"/>
</dbReference>
<comment type="caution">
    <text evidence="5">The sequence shown here is derived from an EMBL/GenBank/DDBJ whole genome shotgun (WGS) entry which is preliminary data.</text>
</comment>
<keyword evidence="4" id="KW-0472">Membrane</keyword>
<feature type="transmembrane region" description="Helical" evidence="4">
    <location>
        <begin position="44"/>
        <end position="67"/>
    </location>
</feature>
<feature type="repeat" description="WD" evidence="3">
    <location>
        <begin position="278"/>
        <end position="310"/>
    </location>
</feature>
<evidence type="ECO:0000313" key="6">
    <source>
        <dbReference type="Proteomes" id="UP000824890"/>
    </source>
</evidence>
<dbReference type="InterPro" id="IPR001680">
    <property type="entry name" value="WD40_rpt"/>
</dbReference>
<feature type="non-terminal residue" evidence="5">
    <location>
        <position position="1"/>
    </location>
</feature>
<reference evidence="5 6" key="1">
    <citation type="submission" date="2021-05" db="EMBL/GenBank/DDBJ databases">
        <title>Genome Assembly of Synthetic Allotetraploid Brassica napus Reveals Homoeologous Exchanges between Subgenomes.</title>
        <authorList>
            <person name="Davis J.T."/>
        </authorList>
    </citation>
    <scope>NUCLEOTIDE SEQUENCE [LARGE SCALE GENOMIC DNA]</scope>
    <source>
        <strain evidence="6">cv. Da-Ae</strain>
        <tissue evidence="5">Seedling</tissue>
    </source>
</reference>
<feature type="non-terminal residue" evidence="5">
    <location>
        <position position="410"/>
    </location>
</feature>
<evidence type="ECO:0000256" key="3">
    <source>
        <dbReference type="PROSITE-ProRule" id="PRU00221"/>
    </source>
</evidence>
<dbReference type="PROSITE" id="PS00678">
    <property type="entry name" value="WD_REPEATS_1"/>
    <property type="match status" value="1"/>
</dbReference>
<evidence type="ECO:0000256" key="1">
    <source>
        <dbReference type="ARBA" id="ARBA00022574"/>
    </source>
</evidence>